<dbReference type="GO" id="GO:0046872">
    <property type="term" value="F:metal ion binding"/>
    <property type="evidence" value="ECO:0007669"/>
    <property type="project" value="UniProtKB-KW"/>
</dbReference>
<dbReference type="GO" id="GO:0005525">
    <property type="term" value="F:GTP binding"/>
    <property type="evidence" value="ECO:0007669"/>
    <property type="project" value="UniProtKB-UniRule"/>
</dbReference>
<keyword evidence="8 10" id="KW-0717">Septation</keyword>
<dbReference type="EMBL" id="LCIQ01000011">
    <property type="protein sequence ID" value="KKT61069.1"/>
    <property type="molecule type" value="Genomic_DNA"/>
</dbReference>
<dbReference type="PANTHER" id="PTHR11649">
    <property type="entry name" value="MSS1/TRME-RELATED GTP-BINDING PROTEIN"/>
    <property type="match status" value="1"/>
</dbReference>
<evidence type="ECO:0000256" key="3">
    <source>
        <dbReference type="ARBA" id="ARBA00022618"/>
    </source>
</evidence>
<evidence type="ECO:0000313" key="12">
    <source>
        <dbReference type="EMBL" id="KKT61069.1"/>
    </source>
</evidence>
<dbReference type="Pfam" id="PF01926">
    <property type="entry name" value="MMR_HSR1"/>
    <property type="match status" value="1"/>
</dbReference>
<comment type="similarity">
    <text evidence="2 10">Belongs to the TRAFAC class TrmE-Era-EngA-EngB-Septin-like GTPase superfamily. EngB GTPase family.</text>
</comment>
<dbReference type="InterPro" id="IPR005225">
    <property type="entry name" value="Small_GTP-bd"/>
</dbReference>
<keyword evidence="6" id="KW-0460">Magnesium</keyword>
<evidence type="ECO:0000313" key="13">
    <source>
        <dbReference type="Proteomes" id="UP000034521"/>
    </source>
</evidence>
<dbReference type="HAMAP" id="MF_00321">
    <property type="entry name" value="GTPase_EngB"/>
    <property type="match status" value="1"/>
</dbReference>
<keyword evidence="9 10" id="KW-0131">Cell cycle</keyword>
<evidence type="ECO:0000256" key="8">
    <source>
        <dbReference type="ARBA" id="ARBA00023210"/>
    </source>
</evidence>
<keyword evidence="3 10" id="KW-0132">Cell division</keyword>
<dbReference type="GO" id="GO:0000917">
    <property type="term" value="P:division septum assembly"/>
    <property type="evidence" value="ECO:0007669"/>
    <property type="project" value="UniProtKB-KW"/>
</dbReference>
<dbReference type="SUPFAM" id="SSF52540">
    <property type="entry name" value="P-loop containing nucleoside triphosphate hydrolases"/>
    <property type="match status" value="1"/>
</dbReference>
<dbReference type="InterPro" id="IPR027417">
    <property type="entry name" value="P-loop_NTPase"/>
</dbReference>
<gene>
    <name evidence="10" type="primary">engB</name>
    <name evidence="12" type="ORF">UW52_C0011G0005</name>
</gene>
<evidence type="ECO:0000259" key="11">
    <source>
        <dbReference type="PROSITE" id="PS51706"/>
    </source>
</evidence>
<dbReference type="AlphaFoldDB" id="A0A0G1LMG8"/>
<dbReference type="Proteomes" id="UP000034521">
    <property type="component" value="Unassembled WGS sequence"/>
</dbReference>
<evidence type="ECO:0000256" key="5">
    <source>
        <dbReference type="ARBA" id="ARBA00022741"/>
    </source>
</evidence>
<dbReference type="CDD" id="cd01876">
    <property type="entry name" value="YihA_EngB"/>
    <property type="match status" value="1"/>
</dbReference>
<sequence>MTITSAEFIKGIRGTDKILYDGKLQIAFVGRSNVGKSSLINSLVGRNNLARSSTQPGKTIRLDFFLINNSFYFVDLPGYGYAKMSGQKHEDIRKMMLWYLEYSEVKNRRVVLIIDANIGITEFDKEMIELLTQHSIDFVIAANKADKLKMGQKEKQLKQIQQDVGNVPVIPYSGKTNEGRDALLKEIFY</sequence>
<feature type="domain" description="EngB-type G" evidence="11">
    <location>
        <begin position="22"/>
        <end position="189"/>
    </location>
</feature>
<name>A0A0G1LMG8_9BACT</name>
<evidence type="ECO:0000256" key="10">
    <source>
        <dbReference type="HAMAP-Rule" id="MF_00321"/>
    </source>
</evidence>
<accession>A0A0G1LMG8</accession>
<dbReference type="InterPro" id="IPR006073">
    <property type="entry name" value="GTP-bd"/>
</dbReference>
<protein>
    <recommendedName>
        <fullName evidence="10">Probable GTP-binding protein EngB</fullName>
    </recommendedName>
</protein>
<evidence type="ECO:0000256" key="1">
    <source>
        <dbReference type="ARBA" id="ARBA00001946"/>
    </source>
</evidence>
<comment type="caution">
    <text evidence="12">The sequence shown here is derived from an EMBL/GenBank/DDBJ whole genome shotgun (WGS) entry which is preliminary data.</text>
</comment>
<comment type="cofactor">
    <cofactor evidence="1">
        <name>Mg(2+)</name>
        <dbReference type="ChEBI" id="CHEBI:18420"/>
    </cofactor>
</comment>
<dbReference type="NCBIfam" id="TIGR03598">
    <property type="entry name" value="GTPase_YsxC"/>
    <property type="match status" value="1"/>
</dbReference>
<reference evidence="12 13" key="1">
    <citation type="journal article" date="2015" name="Nature">
        <title>rRNA introns, odd ribosomes, and small enigmatic genomes across a large radiation of phyla.</title>
        <authorList>
            <person name="Brown C.T."/>
            <person name="Hug L.A."/>
            <person name="Thomas B.C."/>
            <person name="Sharon I."/>
            <person name="Castelle C.J."/>
            <person name="Singh A."/>
            <person name="Wilkins M.J."/>
            <person name="Williams K.H."/>
            <person name="Banfield J.F."/>
        </authorList>
    </citation>
    <scope>NUCLEOTIDE SEQUENCE [LARGE SCALE GENOMIC DNA]</scope>
</reference>
<keyword evidence="5 10" id="KW-0547">Nucleotide-binding</keyword>
<dbReference type="PANTHER" id="PTHR11649:SF13">
    <property type="entry name" value="ENGB-TYPE G DOMAIN-CONTAINING PROTEIN"/>
    <property type="match status" value="1"/>
</dbReference>
<dbReference type="Gene3D" id="3.40.50.300">
    <property type="entry name" value="P-loop containing nucleotide triphosphate hydrolases"/>
    <property type="match status" value="1"/>
</dbReference>
<dbReference type="InterPro" id="IPR030393">
    <property type="entry name" value="G_ENGB_dom"/>
</dbReference>
<organism evidence="12 13">
    <name type="scientific">Candidatus Gottesmanbacteria bacterium GW2011_GWA1_44_24b</name>
    <dbReference type="NCBI Taxonomy" id="1618437"/>
    <lineage>
        <taxon>Bacteria</taxon>
        <taxon>Candidatus Gottesmaniibacteriota</taxon>
    </lineage>
</organism>
<dbReference type="NCBIfam" id="TIGR00231">
    <property type="entry name" value="small_GTP"/>
    <property type="match status" value="1"/>
</dbReference>
<dbReference type="InterPro" id="IPR019987">
    <property type="entry name" value="GTP-bd_ribosome_bio_YsxC"/>
</dbReference>
<evidence type="ECO:0000256" key="7">
    <source>
        <dbReference type="ARBA" id="ARBA00023134"/>
    </source>
</evidence>
<comment type="function">
    <text evidence="10">Necessary for normal cell division and for the maintenance of normal septation.</text>
</comment>
<keyword evidence="4" id="KW-0479">Metal-binding</keyword>
<proteinExistence type="inferred from homology"/>
<evidence type="ECO:0000256" key="6">
    <source>
        <dbReference type="ARBA" id="ARBA00022842"/>
    </source>
</evidence>
<dbReference type="PATRIC" id="fig|1618437.3.peg.373"/>
<dbReference type="PROSITE" id="PS51706">
    <property type="entry name" value="G_ENGB"/>
    <property type="match status" value="1"/>
</dbReference>
<evidence type="ECO:0000256" key="4">
    <source>
        <dbReference type="ARBA" id="ARBA00022723"/>
    </source>
</evidence>
<evidence type="ECO:0000256" key="9">
    <source>
        <dbReference type="ARBA" id="ARBA00023306"/>
    </source>
</evidence>
<evidence type="ECO:0000256" key="2">
    <source>
        <dbReference type="ARBA" id="ARBA00009638"/>
    </source>
</evidence>
<keyword evidence="7 10" id="KW-0342">GTP-binding</keyword>